<gene>
    <name evidence="2" type="ORF">P7I32_13545</name>
</gene>
<name>A0AAW8URW7_ENTCA</name>
<reference evidence="2" key="1">
    <citation type="submission" date="2023-03" db="EMBL/GenBank/DDBJ databases">
        <authorList>
            <person name="Shen W."/>
            <person name="Cai J."/>
        </authorList>
    </citation>
    <scope>NUCLEOTIDE SEQUENCE</scope>
    <source>
        <strain evidence="2">K72-2</strain>
    </source>
</reference>
<dbReference type="Gene3D" id="1.10.260.40">
    <property type="entry name" value="lambda repressor-like DNA-binding domains"/>
    <property type="match status" value="1"/>
</dbReference>
<evidence type="ECO:0000259" key="1">
    <source>
        <dbReference type="PROSITE" id="PS50943"/>
    </source>
</evidence>
<dbReference type="SMART" id="SM00530">
    <property type="entry name" value="HTH_XRE"/>
    <property type="match status" value="1"/>
</dbReference>
<sequence>MIKCTLKNLMEQRDVNFTQLSSAIGISRQALTALANNESKGIQFSTLDKLLSFFNISFDDFFIQSDMEFSAYADFEDYTGINDVDLCIQFNKSEVIIPYSIDYLSNQENDLAIIEFSINIDKKPSNVFKVSDPFFQLLLKISDDRFVEFCVSLIRELLPEIKDDYNIMPEFRINFDLEYDYRTAWVSVDKNCSPILYKRGEYKKADDFLYLPLLENQ</sequence>
<comment type="caution">
    <text evidence="2">The sequence shown here is derived from an EMBL/GenBank/DDBJ whole genome shotgun (WGS) entry which is preliminary data.</text>
</comment>
<organism evidence="2 3">
    <name type="scientific">Enterococcus casseliflavus</name>
    <name type="common">Enterococcus flavescens</name>
    <dbReference type="NCBI Taxonomy" id="37734"/>
    <lineage>
        <taxon>Bacteria</taxon>
        <taxon>Bacillati</taxon>
        <taxon>Bacillota</taxon>
        <taxon>Bacilli</taxon>
        <taxon>Lactobacillales</taxon>
        <taxon>Enterococcaceae</taxon>
        <taxon>Enterococcus</taxon>
    </lineage>
</organism>
<dbReference type="Pfam" id="PF13443">
    <property type="entry name" value="HTH_26"/>
    <property type="match status" value="1"/>
</dbReference>
<dbReference type="AlphaFoldDB" id="A0AAW8URW7"/>
<dbReference type="PROSITE" id="PS50943">
    <property type="entry name" value="HTH_CROC1"/>
    <property type="match status" value="1"/>
</dbReference>
<dbReference type="EMBL" id="JARQDV010000010">
    <property type="protein sequence ID" value="MDT2965635.1"/>
    <property type="molecule type" value="Genomic_DNA"/>
</dbReference>
<dbReference type="InterPro" id="IPR001387">
    <property type="entry name" value="Cro/C1-type_HTH"/>
</dbReference>
<proteinExistence type="predicted"/>
<dbReference type="Proteomes" id="UP001268896">
    <property type="component" value="Unassembled WGS sequence"/>
</dbReference>
<dbReference type="InterPro" id="IPR010982">
    <property type="entry name" value="Lambda_DNA-bd_dom_sf"/>
</dbReference>
<dbReference type="RefSeq" id="WP_311904379.1">
    <property type="nucleotide sequence ID" value="NZ_JARQDV010000010.1"/>
</dbReference>
<dbReference type="GO" id="GO:0003677">
    <property type="term" value="F:DNA binding"/>
    <property type="evidence" value="ECO:0007669"/>
    <property type="project" value="InterPro"/>
</dbReference>
<feature type="domain" description="HTH cro/C1-type" evidence="1">
    <location>
        <begin position="6"/>
        <end position="61"/>
    </location>
</feature>
<accession>A0AAW8URW7</accession>
<dbReference type="SUPFAM" id="SSF47413">
    <property type="entry name" value="lambda repressor-like DNA-binding domains"/>
    <property type="match status" value="1"/>
</dbReference>
<evidence type="ECO:0000313" key="3">
    <source>
        <dbReference type="Proteomes" id="UP001268896"/>
    </source>
</evidence>
<evidence type="ECO:0000313" key="2">
    <source>
        <dbReference type="EMBL" id="MDT2965635.1"/>
    </source>
</evidence>
<protein>
    <submittedName>
        <fullName evidence="2">Helix-turn-helix transcriptional regulator</fullName>
    </submittedName>
</protein>